<dbReference type="Gene3D" id="2.40.170.20">
    <property type="entry name" value="TonB-dependent receptor, beta-barrel domain"/>
    <property type="match status" value="1"/>
</dbReference>
<evidence type="ECO:0000313" key="10">
    <source>
        <dbReference type="EMBL" id="MBF0596972.1"/>
    </source>
</evidence>
<accession>A0A8J7G5F1</accession>
<evidence type="ECO:0000259" key="9">
    <source>
        <dbReference type="Pfam" id="PF07715"/>
    </source>
</evidence>
<evidence type="ECO:0000256" key="2">
    <source>
        <dbReference type="ARBA" id="ARBA00022448"/>
    </source>
</evidence>
<feature type="chain" id="PRO_5035297696" evidence="8">
    <location>
        <begin position="23"/>
        <end position="1044"/>
    </location>
</feature>
<keyword evidence="4 7" id="KW-0812">Transmembrane</keyword>
<organism evidence="10 11">
    <name type="scientific">Faecalibacter rhinopitheci</name>
    <dbReference type="NCBI Taxonomy" id="2779678"/>
    <lineage>
        <taxon>Bacteria</taxon>
        <taxon>Pseudomonadati</taxon>
        <taxon>Bacteroidota</taxon>
        <taxon>Flavobacteriia</taxon>
        <taxon>Flavobacteriales</taxon>
        <taxon>Weeksellaceae</taxon>
        <taxon>Faecalibacter</taxon>
    </lineage>
</organism>
<evidence type="ECO:0000256" key="4">
    <source>
        <dbReference type="ARBA" id="ARBA00022692"/>
    </source>
</evidence>
<keyword evidence="11" id="KW-1185">Reference proteome</keyword>
<dbReference type="InterPro" id="IPR039426">
    <property type="entry name" value="TonB-dep_rcpt-like"/>
</dbReference>
<dbReference type="EMBL" id="JADGIK010000003">
    <property type="protein sequence ID" value="MBF0596972.1"/>
    <property type="molecule type" value="Genomic_DNA"/>
</dbReference>
<dbReference type="GO" id="GO:0009279">
    <property type="term" value="C:cell outer membrane"/>
    <property type="evidence" value="ECO:0007669"/>
    <property type="project" value="UniProtKB-SubCell"/>
</dbReference>
<evidence type="ECO:0000256" key="3">
    <source>
        <dbReference type="ARBA" id="ARBA00022452"/>
    </source>
</evidence>
<comment type="subcellular location">
    <subcellularLocation>
        <location evidence="1 7">Cell outer membrane</location>
        <topology evidence="1 7">Multi-pass membrane protein</topology>
    </subcellularLocation>
</comment>
<dbReference type="RefSeq" id="WP_194182520.1">
    <property type="nucleotide sequence ID" value="NZ_JADGIK010000003.1"/>
</dbReference>
<comment type="similarity">
    <text evidence="7">Belongs to the TonB-dependent receptor family.</text>
</comment>
<feature type="domain" description="TonB-dependent receptor plug" evidence="9">
    <location>
        <begin position="110"/>
        <end position="216"/>
    </location>
</feature>
<evidence type="ECO:0000256" key="7">
    <source>
        <dbReference type="PROSITE-ProRule" id="PRU01360"/>
    </source>
</evidence>
<evidence type="ECO:0000256" key="5">
    <source>
        <dbReference type="ARBA" id="ARBA00023136"/>
    </source>
</evidence>
<gene>
    <name evidence="10" type="ORF">IM532_05865</name>
</gene>
<dbReference type="AlphaFoldDB" id="A0A8J7G5F1"/>
<keyword evidence="8" id="KW-0732">Signal</keyword>
<evidence type="ECO:0000256" key="8">
    <source>
        <dbReference type="SAM" id="SignalP"/>
    </source>
</evidence>
<sequence length="1044" mass="115119">MRRKLTSLSLLAFLGFGAIAYAQTSGTVNDKNGFPEMDVPVQIKGSNTVVYTDENGEFSIDAKVGDVLLINGKEVLVTSTSLGNIETKSTTDNIDLEETVITAYGVQKKETVVGSNVQIKSEKFEDRALTNVAKALEGAAPGVQFSTTTGQPGSSTDIQIRGVSSYNLSNAPLYVVDGAIFTGTLSDINPNDVESFSILKDAASTSLYGSSAANGVIMITTKNGKKGKKGNLTFSMNTGVVTRGTPEYDRISADDYYRLTWTAMRNGYQESNPGKTLEQANTWASENLISGNLKNNIYNVPDNQIIINGQLNPNAKKLYDDFDWQDYTSRVGTIQQYNLNYSGANDNSTYFASLGYNNEEGYIIKSDFERYNARVKADSQVTNWLKLGVDVAGTLTKSKQANDSEGTSYINPFYTARYMGPIYSPFLYDGFGNRMYDDNGNVLYDGTVTRGRGAGAGAGRNVLQETLLNDNIRTTDNITTRAFAELKLAKGLTLRTNVSYDLQNRSTKAYGNKEVGDAIGTASLSFTDYKTSAMTLNQILTYQKSFGKNNFQVDLGHESFERSTQYSYTRKTNEVVSGIKELANFLTITDANGYVYDLRKESYFGRINYDYNNKYSVSASVRQDQSSRFAPGFDKGTFWSTGAAWNLHREDFLANSSAVNLLKLRGSYGEVGNDGGIGTNPGYQTDLNLYELGYNNAGESGILLSQIGSPNLTWEANQQFDVALEFGFLNNRISGSVEYYQRRTEDLIFAVPTAGSVGVPGRSINKNIGTLENRGIEVQLSLGIIRNENFRWDLNVDASTVKNEMIKMPDGQDAIINGTKRIAQGQSIYDYWLREYAGIDPNDGRTLYVQDTTKEDTSDTRTIDGKKYTVNHNNAQFSYVGSALPDLYGSISNNFSYKGFFLNTLFTYQLGGKTYDSNYSNFINISPTGGALHTDMLTAWQNPGDISNLPKLSTNNTTQNLAASSRWLVDSDYLSLRSATFGYNFKKDQIEKLGVSSMKLFVSGENLYSWTAKKGLEPVQSFNGTTSYRYTPSRIVSVGLNVQF</sequence>
<comment type="caution">
    <text evidence="10">The sequence shown here is derived from an EMBL/GenBank/DDBJ whole genome shotgun (WGS) entry which is preliminary data.</text>
</comment>
<evidence type="ECO:0000256" key="1">
    <source>
        <dbReference type="ARBA" id="ARBA00004571"/>
    </source>
</evidence>
<dbReference type="NCBIfam" id="TIGR04056">
    <property type="entry name" value="OMP_RagA_SusC"/>
    <property type="match status" value="1"/>
</dbReference>
<dbReference type="Pfam" id="PF07715">
    <property type="entry name" value="Plug"/>
    <property type="match status" value="1"/>
</dbReference>
<dbReference type="SUPFAM" id="SSF49464">
    <property type="entry name" value="Carboxypeptidase regulatory domain-like"/>
    <property type="match status" value="1"/>
</dbReference>
<proteinExistence type="inferred from homology"/>
<keyword evidence="5 7" id="KW-0472">Membrane</keyword>
<dbReference type="SUPFAM" id="SSF56935">
    <property type="entry name" value="Porins"/>
    <property type="match status" value="1"/>
</dbReference>
<feature type="signal peptide" evidence="8">
    <location>
        <begin position="1"/>
        <end position="22"/>
    </location>
</feature>
<dbReference type="InterPro" id="IPR023997">
    <property type="entry name" value="TonB-dep_OMP_SusC/RagA_CS"/>
</dbReference>
<evidence type="ECO:0000256" key="6">
    <source>
        <dbReference type="ARBA" id="ARBA00023237"/>
    </source>
</evidence>
<keyword evidence="2 7" id="KW-0813">Transport</keyword>
<dbReference type="InterPro" id="IPR012910">
    <property type="entry name" value="Plug_dom"/>
</dbReference>
<reference evidence="10" key="1">
    <citation type="submission" date="2020-10" db="EMBL/GenBank/DDBJ databases">
        <authorList>
            <person name="Lu T."/>
            <person name="Wang Q."/>
            <person name="Han X."/>
        </authorList>
    </citation>
    <scope>NUCLEOTIDE SEQUENCE</scope>
    <source>
        <strain evidence="10">WQ 117</strain>
    </source>
</reference>
<dbReference type="Proteomes" id="UP000608754">
    <property type="component" value="Unassembled WGS sequence"/>
</dbReference>
<dbReference type="NCBIfam" id="TIGR04057">
    <property type="entry name" value="SusC_RagA_signa"/>
    <property type="match status" value="1"/>
</dbReference>
<dbReference type="InterPro" id="IPR023996">
    <property type="entry name" value="TonB-dep_OMP_SusC/RagA"/>
</dbReference>
<dbReference type="PROSITE" id="PS52016">
    <property type="entry name" value="TONB_DEPENDENT_REC_3"/>
    <property type="match status" value="1"/>
</dbReference>
<dbReference type="InterPro" id="IPR036942">
    <property type="entry name" value="Beta-barrel_TonB_sf"/>
</dbReference>
<keyword evidence="6 7" id="KW-0998">Cell outer membrane</keyword>
<name>A0A8J7G5F1_9FLAO</name>
<keyword evidence="3 7" id="KW-1134">Transmembrane beta strand</keyword>
<protein>
    <submittedName>
        <fullName evidence="10">SusC/RagA family TonB-linked outer membrane protein</fullName>
    </submittedName>
</protein>
<dbReference type="InterPro" id="IPR008969">
    <property type="entry name" value="CarboxyPept-like_regulatory"/>
</dbReference>
<dbReference type="InterPro" id="IPR037066">
    <property type="entry name" value="Plug_dom_sf"/>
</dbReference>
<evidence type="ECO:0000313" key="11">
    <source>
        <dbReference type="Proteomes" id="UP000608754"/>
    </source>
</evidence>
<dbReference type="Gene3D" id="2.170.130.10">
    <property type="entry name" value="TonB-dependent receptor, plug domain"/>
    <property type="match status" value="1"/>
</dbReference>